<name>A0A7J8WQA9_GOSAI</name>
<reference evidence="1 2" key="1">
    <citation type="journal article" date="2019" name="Genome Biol. Evol.">
        <title>Insights into the evolution of the New World diploid cottons (Gossypium, subgenus Houzingenia) based on genome sequencing.</title>
        <authorList>
            <person name="Grover C.E."/>
            <person name="Arick M.A. 2nd"/>
            <person name="Thrash A."/>
            <person name="Conover J.L."/>
            <person name="Sanders W.S."/>
            <person name="Peterson D.G."/>
            <person name="Frelichowski J.E."/>
            <person name="Scheffler J.A."/>
            <person name="Scheffler B.E."/>
            <person name="Wendel J.F."/>
        </authorList>
    </citation>
    <scope>NUCLEOTIDE SEQUENCE [LARGE SCALE GENOMIC DNA]</scope>
    <source>
        <strain evidence="1">185</strain>
        <tissue evidence="1">Leaf</tissue>
    </source>
</reference>
<comment type="caution">
    <text evidence="1">The sequence shown here is derived from an EMBL/GenBank/DDBJ whole genome shotgun (WGS) entry which is preliminary data.</text>
</comment>
<gene>
    <name evidence="1" type="ORF">Goari_018554</name>
</gene>
<dbReference type="EMBL" id="JABFAA010000002">
    <property type="protein sequence ID" value="MBA0677133.1"/>
    <property type="molecule type" value="Genomic_DNA"/>
</dbReference>
<dbReference type="AlphaFoldDB" id="A0A7J8WQA9"/>
<sequence>MKCLPSHILHVTSLNLRSCEDLYCPLLMSVKIHRFKNRILLKKLPIQG</sequence>
<evidence type="ECO:0000313" key="1">
    <source>
        <dbReference type="EMBL" id="MBA0677133.1"/>
    </source>
</evidence>
<dbReference type="Proteomes" id="UP000593577">
    <property type="component" value="Unassembled WGS sequence"/>
</dbReference>
<proteinExistence type="predicted"/>
<keyword evidence="2" id="KW-1185">Reference proteome</keyword>
<accession>A0A7J8WQA9</accession>
<organism evidence="1 2">
    <name type="scientific">Gossypium aridum</name>
    <name type="common">American cotton</name>
    <name type="synonym">Erioxylum aridum</name>
    <dbReference type="NCBI Taxonomy" id="34290"/>
    <lineage>
        <taxon>Eukaryota</taxon>
        <taxon>Viridiplantae</taxon>
        <taxon>Streptophyta</taxon>
        <taxon>Embryophyta</taxon>
        <taxon>Tracheophyta</taxon>
        <taxon>Spermatophyta</taxon>
        <taxon>Magnoliopsida</taxon>
        <taxon>eudicotyledons</taxon>
        <taxon>Gunneridae</taxon>
        <taxon>Pentapetalae</taxon>
        <taxon>rosids</taxon>
        <taxon>malvids</taxon>
        <taxon>Malvales</taxon>
        <taxon>Malvaceae</taxon>
        <taxon>Malvoideae</taxon>
        <taxon>Gossypium</taxon>
    </lineage>
</organism>
<evidence type="ECO:0000313" key="2">
    <source>
        <dbReference type="Proteomes" id="UP000593577"/>
    </source>
</evidence>
<protein>
    <submittedName>
        <fullName evidence="1">Uncharacterized protein</fullName>
    </submittedName>
</protein>